<evidence type="ECO:0008006" key="3">
    <source>
        <dbReference type="Google" id="ProtNLM"/>
    </source>
</evidence>
<proteinExistence type="predicted"/>
<dbReference type="GO" id="GO:0004061">
    <property type="term" value="F:arylformamidase activity"/>
    <property type="evidence" value="ECO:0007669"/>
    <property type="project" value="InterPro"/>
</dbReference>
<reference evidence="2" key="1">
    <citation type="submission" date="2017-05" db="EMBL/GenBank/DDBJ databases">
        <authorList>
            <person name="Lin X."/>
        </authorList>
    </citation>
    <scope>NUCLEOTIDE SEQUENCE [LARGE SCALE GENOMIC DNA]</scope>
    <source>
        <strain evidence="2">JLT2012</strain>
    </source>
</reference>
<dbReference type="Gene3D" id="3.50.30.50">
    <property type="entry name" value="Putative cyclase"/>
    <property type="match status" value="1"/>
</dbReference>
<dbReference type="PANTHER" id="PTHR34861">
    <property type="match status" value="1"/>
</dbReference>
<dbReference type="GO" id="GO:0019441">
    <property type="term" value="P:L-tryptophan catabolic process to kynurenine"/>
    <property type="evidence" value="ECO:0007669"/>
    <property type="project" value="InterPro"/>
</dbReference>
<dbReference type="RefSeq" id="WP_088711271.1">
    <property type="nucleotide sequence ID" value="NZ_NFZT01000001.1"/>
</dbReference>
<name>A0A219B2A3_9SPHN</name>
<evidence type="ECO:0000313" key="1">
    <source>
        <dbReference type="EMBL" id="OWV32477.1"/>
    </source>
</evidence>
<dbReference type="EMBL" id="NFZT01000001">
    <property type="protein sequence ID" value="OWV32477.1"/>
    <property type="molecule type" value="Genomic_DNA"/>
</dbReference>
<dbReference type="PANTHER" id="PTHR34861:SF10">
    <property type="entry name" value="CYCLASE"/>
    <property type="match status" value="1"/>
</dbReference>
<dbReference type="InterPro" id="IPR007325">
    <property type="entry name" value="KFase/CYL"/>
</dbReference>
<evidence type="ECO:0000313" key="2">
    <source>
        <dbReference type="Proteomes" id="UP000198462"/>
    </source>
</evidence>
<dbReference type="SUPFAM" id="SSF102198">
    <property type="entry name" value="Putative cyclase"/>
    <property type="match status" value="1"/>
</dbReference>
<dbReference type="Proteomes" id="UP000198462">
    <property type="component" value="Unassembled WGS sequence"/>
</dbReference>
<accession>A0A219B2A3</accession>
<comment type="caution">
    <text evidence="1">The sequence shown here is derived from an EMBL/GenBank/DDBJ whole genome shotgun (WGS) entry which is preliminary data.</text>
</comment>
<dbReference type="InterPro" id="IPR037175">
    <property type="entry name" value="KFase_sf"/>
</dbReference>
<dbReference type="Pfam" id="PF04199">
    <property type="entry name" value="Cyclase"/>
    <property type="match status" value="1"/>
</dbReference>
<dbReference type="OrthoDB" id="7067800at2"/>
<keyword evidence="2" id="KW-1185">Reference proteome</keyword>
<organism evidence="1 2">
    <name type="scientific">Pacificimonas flava</name>
    <dbReference type="NCBI Taxonomy" id="1234595"/>
    <lineage>
        <taxon>Bacteria</taxon>
        <taxon>Pseudomonadati</taxon>
        <taxon>Pseudomonadota</taxon>
        <taxon>Alphaproteobacteria</taxon>
        <taxon>Sphingomonadales</taxon>
        <taxon>Sphingosinicellaceae</taxon>
        <taxon>Pacificimonas</taxon>
    </lineage>
</organism>
<sequence length="336" mass="36131">MGRTAGGQWAGGWSPPDFVVDDNGKVVGAVCPNVPNNWGRWGELDQRGTVNFVTTAKVAAAAALVKTGRVVSCAIPLDATGPVHPARSNIVHLHSATGADHATWNSTGQSYAGLQGTDDYIMMPLQGSTQWDGLAHIGADDCFYNGFWIGVVEASGGATRLGIENMKDSLTSRGVLIDLPRHQEVDRLQQGHAISPGQVEEAAAAQGVAIGTGDILVIRTGHVPWFYSLENKSSFWSGAPGLSMEMVEWLHRKEVAAVAMDNIAIEVEPFEEPFDKPYPVHVRLIRDLGLSLGEIWWLEDLAAVCAEEQRWEFMLVAPPLNVTNASGSPLNPTAIF</sequence>
<protein>
    <recommendedName>
        <fullName evidence="3">Cyclase</fullName>
    </recommendedName>
</protein>
<dbReference type="AlphaFoldDB" id="A0A219B2A3"/>
<gene>
    <name evidence="1" type="ORF">B5C34_02745</name>
</gene>